<dbReference type="PANTHER" id="PTHR33602">
    <property type="entry name" value="REGULATORY PROTEIN RECX FAMILY PROTEIN"/>
    <property type="match status" value="1"/>
</dbReference>
<dbReference type="InterPro" id="IPR036388">
    <property type="entry name" value="WH-like_DNA-bd_sf"/>
</dbReference>
<evidence type="ECO:0000259" key="6">
    <source>
        <dbReference type="Pfam" id="PF21982"/>
    </source>
</evidence>
<evidence type="ECO:0000256" key="2">
    <source>
        <dbReference type="ARBA" id="ARBA00009695"/>
    </source>
</evidence>
<dbReference type="GO" id="GO:0005737">
    <property type="term" value="C:cytoplasm"/>
    <property type="evidence" value="ECO:0007669"/>
    <property type="project" value="UniProtKB-SubCell"/>
</dbReference>
<dbReference type="EMBL" id="FMYU01000003">
    <property type="protein sequence ID" value="SDC23863.1"/>
    <property type="molecule type" value="Genomic_DNA"/>
</dbReference>
<evidence type="ECO:0000256" key="1">
    <source>
        <dbReference type="ARBA" id="ARBA00004496"/>
    </source>
</evidence>
<comment type="subcellular location">
    <subcellularLocation>
        <location evidence="1 5">Cytoplasm</location>
    </subcellularLocation>
</comment>
<evidence type="ECO:0000256" key="3">
    <source>
        <dbReference type="ARBA" id="ARBA00018111"/>
    </source>
</evidence>
<dbReference type="Gene3D" id="1.10.10.10">
    <property type="entry name" value="Winged helix-like DNA-binding domain superfamily/Winged helix DNA-binding domain"/>
    <property type="match status" value="3"/>
</dbReference>
<name>A0A1G6JYU3_9BACT</name>
<dbReference type="GO" id="GO:0006282">
    <property type="term" value="P:regulation of DNA repair"/>
    <property type="evidence" value="ECO:0007669"/>
    <property type="project" value="UniProtKB-UniRule"/>
</dbReference>
<dbReference type="AlphaFoldDB" id="A0A1G6JYU3"/>
<dbReference type="OrthoDB" id="5515612at2"/>
<organism evidence="7 8">
    <name type="scientific">Desulfurella multipotens</name>
    <dbReference type="NCBI Taxonomy" id="79269"/>
    <lineage>
        <taxon>Bacteria</taxon>
        <taxon>Pseudomonadati</taxon>
        <taxon>Campylobacterota</taxon>
        <taxon>Desulfurellia</taxon>
        <taxon>Desulfurellales</taxon>
        <taxon>Desulfurellaceae</taxon>
        <taxon>Desulfurella</taxon>
    </lineage>
</organism>
<keyword evidence="4 5" id="KW-0963">Cytoplasm</keyword>
<dbReference type="Pfam" id="PF21982">
    <property type="entry name" value="RecX_HTH1"/>
    <property type="match status" value="1"/>
</dbReference>
<dbReference type="RefSeq" id="WP_092127975.1">
    <property type="nucleotide sequence ID" value="NZ_FMYU01000003.1"/>
</dbReference>
<accession>A0A1G6JYU3</accession>
<proteinExistence type="inferred from homology"/>
<evidence type="ECO:0000256" key="4">
    <source>
        <dbReference type="ARBA" id="ARBA00022490"/>
    </source>
</evidence>
<dbReference type="Proteomes" id="UP000199411">
    <property type="component" value="Unassembled WGS sequence"/>
</dbReference>
<dbReference type="InterPro" id="IPR053926">
    <property type="entry name" value="RecX_HTH_1st"/>
</dbReference>
<dbReference type="InterPro" id="IPR003783">
    <property type="entry name" value="Regulatory_RecX"/>
</dbReference>
<gene>
    <name evidence="5" type="primary">recX</name>
    <name evidence="7" type="ORF">SAMN05660835_00514</name>
</gene>
<reference evidence="8" key="1">
    <citation type="submission" date="2016-10" db="EMBL/GenBank/DDBJ databases">
        <authorList>
            <person name="Varghese N."/>
            <person name="Submissions S."/>
        </authorList>
    </citation>
    <scope>NUCLEOTIDE SEQUENCE [LARGE SCALE GENOMIC DNA]</scope>
    <source>
        <strain evidence="8">DSM 8415</strain>
    </source>
</reference>
<keyword evidence="8" id="KW-1185">Reference proteome</keyword>
<evidence type="ECO:0000256" key="5">
    <source>
        <dbReference type="HAMAP-Rule" id="MF_01114"/>
    </source>
</evidence>
<evidence type="ECO:0000313" key="8">
    <source>
        <dbReference type="Proteomes" id="UP000199411"/>
    </source>
</evidence>
<dbReference type="HAMAP" id="MF_01114">
    <property type="entry name" value="RecX"/>
    <property type="match status" value="1"/>
</dbReference>
<comment type="similarity">
    <text evidence="2 5">Belongs to the RecX family.</text>
</comment>
<dbReference type="PANTHER" id="PTHR33602:SF1">
    <property type="entry name" value="REGULATORY PROTEIN RECX FAMILY PROTEIN"/>
    <property type="match status" value="1"/>
</dbReference>
<protein>
    <recommendedName>
        <fullName evidence="3 5">Regulatory protein RecX</fullName>
    </recommendedName>
</protein>
<feature type="domain" description="RecX first three-helical" evidence="6">
    <location>
        <begin position="5"/>
        <end position="35"/>
    </location>
</feature>
<evidence type="ECO:0000313" key="7">
    <source>
        <dbReference type="EMBL" id="SDC23863.1"/>
    </source>
</evidence>
<comment type="function">
    <text evidence="5">Modulates RecA activity.</text>
</comment>
<sequence length="136" mass="16239">MEGLDYAFKLISKKRYTSKELQEKLEKKGIDPEPIINRLKELNYLNDLEYAIDYKNKKQNEGYGKYKILFHLKNKGISEDILNNLEFSNSKLEEIFLSKIQKIKDNKKQKIYAFLINRGFDSSDIKNLIYKYEDKL</sequence>